<comment type="caution">
    <text evidence="7">The sequence shown here is derived from an EMBL/GenBank/DDBJ whole genome shotgun (WGS) entry which is preliminary data.</text>
</comment>
<dbReference type="EMBL" id="LRQT01000096">
    <property type="protein sequence ID" value="KXA62250.1"/>
    <property type="molecule type" value="Genomic_DNA"/>
</dbReference>
<dbReference type="PROSITE" id="PS00723">
    <property type="entry name" value="POLYPRENYL_SYNTHASE_1"/>
    <property type="match status" value="1"/>
</dbReference>
<keyword evidence="3 6" id="KW-0808">Transferase</keyword>
<keyword evidence="5" id="KW-0460">Magnesium</keyword>
<dbReference type="PATRIC" id="fig|39777.7.peg.1688"/>
<evidence type="ECO:0000256" key="6">
    <source>
        <dbReference type="RuleBase" id="RU004466"/>
    </source>
</evidence>
<dbReference type="InterPro" id="IPR033749">
    <property type="entry name" value="Polyprenyl_synt_CS"/>
</dbReference>
<dbReference type="AlphaFoldDB" id="A0A133S1M9"/>
<evidence type="ECO:0000313" key="8">
    <source>
        <dbReference type="Proteomes" id="UP000070226"/>
    </source>
</evidence>
<dbReference type="Pfam" id="PF00348">
    <property type="entry name" value="polyprenyl_synt"/>
    <property type="match status" value="1"/>
</dbReference>
<name>A0A133S1M9_9FIRM</name>
<dbReference type="GO" id="GO:0008299">
    <property type="term" value="P:isoprenoid biosynthetic process"/>
    <property type="evidence" value="ECO:0007669"/>
    <property type="project" value="InterPro"/>
</dbReference>
<dbReference type="STRING" id="39777.B7L28_06315"/>
<dbReference type="CDD" id="cd00685">
    <property type="entry name" value="Trans_IPPS_HT"/>
    <property type="match status" value="1"/>
</dbReference>
<dbReference type="KEGG" id="vat:B7L28_06315"/>
<gene>
    <name evidence="7" type="ORF">HMPREF3233_01724</name>
</gene>
<dbReference type="SFLD" id="SFLDS00005">
    <property type="entry name" value="Isoprenoid_Synthase_Type_I"/>
    <property type="match status" value="1"/>
</dbReference>
<evidence type="ECO:0000256" key="3">
    <source>
        <dbReference type="ARBA" id="ARBA00022679"/>
    </source>
</evidence>
<comment type="similarity">
    <text evidence="2 6">Belongs to the FPP/GGPP synthase family.</text>
</comment>
<dbReference type="InterPro" id="IPR000092">
    <property type="entry name" value="Polyprenyl_synt"/>
</dbReference>
<evidence type="ECO:0000256" key="2">
    <source>
        <dbReference type="ARBA" id="ARBA00006706"/>
    </source>
</evidence>
<accession>A0A133S1M9</accession>
<evidence type="ECO:0000313" key="7">
    <source>
        <dbReference type="EMBL" id="KXA62250.1"/>
    </source>
</evidence>
<comment type="cofactor">
    <cofactor evidence="1">
        <name>Mg(2+)</name>
        <dbReference type="ChEBI" id="CHEBI:18420"/>
    </cofactor>
</comment>
<dbReference type="PANTHER" id="PTHR12001:SF69">
    <property type="entry name" value="ALL TRANS-POLYPRENYL-DIPHOSPHATE SYNTHASE PDSS1"/>
    <property type="match status" value="1"/>
</dbReference>
<dbReference type="PANTHER" id="PTHR12001">
    <property type="entry name" value="GERANYLGERANYL PYROPHOSPHATE SYNTHASE"/>
    <property type="match status" value="1"/>
</dbReference>
<evidence type="ECO:0000256" key="1">
    <source>
        <dbReference type="ARBA" id="ARBA00001946"/>
    </source>
</evidence>
<dbReference type="GeneID" id="57773985"/>
<evidence type="ECO:0000256" key="4">
    <source>
        <dbReference type="ARBA" id="ARBA00022723"/>
    </source>
</evidence>
<dbReference type="GO" id="GO:0004659">
    <property type="term" value="F:prenyltransferase activity"/>
    <property type="evidence" value="ECO:0007669"/>
    <property type="project" value="InterPro"/>
</dbReference>
<evidence type="ECO:0000256" key="5">
    <source>
        <dbReference type="ARBA" id="ARBA00022842"/>
    </source>
</evidence>
<dbReference type="Proteomes" id="UP000070226">
    <property type="component" value="Unassembled WGS sequence"/>
</dbReference>
<dbReference type="PROSITE" id="PS00444">
    <property type="entry name" value="POLYPRENYL_SYNTHASE_2"/>
    <property type="match status" value="1"/>
</dbReference>
<sequence length="323" mass="36248">MSNSNQLEMMERIALDLEGVERALASSFNTGSEDFNTLIRPLSEAGGKRLRAQLCLLIANAGTSVEAERIKIAEAVEMLHLATLIHDDVLDQAEIRRGEETIHKHKGNKVAILSGDYLFAKAFRIVSEMPHMEYLKVFSHIITCLVEGEFMQMEDVYRIDQGIDRYMTKTQKKTADFMEGCMELGGLLGGWSSDEIMYLKRYGHALGMAFQITDDIMDYRETSDTTGKPVGNDLREGLLTYPLLSIVNESNQNQLLQDIKNLNHGGNEQEIIDYVIAQGGIDNTLRVAQQYCDDALSALQSIRDFDGKEFLVLAVQNLADRKV</sequence>
<protein>
    <submittedName>
        <fullName evidence="7">Polyprenyl synthetase</fullName>
    </submittedName>
</protein>
<dbReference type="Gene3D" id="1.10.600.10">
    <property type="entry name" value="Farnesyl Diphosphate Synthase"/>
    <property type="match status" value="1"/>
</dbReference>
<keyword evidence="4" id="KW-0479">Metal-binding</keyword>
<dbReference type="GO" id="GO:0046872">
    <property type="term" value="F:metal ion binding"/>
    <property type="evidence" value="ECO:0007669"/>
    <property type="project" value="UniProtKB-KW"/>
</dbReference>
<reference evidence="7 8" key="1">
    <citation type="submission" date="2016-01" db="EMBL/GenBank/DDBJ databases">
        <authorList>
            <person name="Oliw E.H."/>
        </authorList>
    </citation>
    <scope>NUCLEOTIDE SEQUENCE [LARGE SCALE GENOMIC DNA]</scope>
    <source>
        <strain evidence="7 8">CMW7756B</strain>
    </source>
</reference>
<proteinExistence type="inferred from homology"/>
<dbReference type="InterPro" id="IPR008949">
    <property type="entry name" value="Isoprenoid_synthase_dom_sf"/>
</dbReference>
<dbReference type="SUPFAM" id="SSF48576">
    <property type="entry name" value="Terpenoid synthases"/>
    <property type="match status" value="1"/>
</dbReference>
<organism evidence="7">
    <name type="scientific">Veillonella atypica</name>
    <dbReference type="NCBI Taxonomy" id="39777"/>
    <lineage>
        <taxon>Bacteria</taxon>
        <taxon>Bacillati</taxon>
        <taxon>Bacillota</taxon>
        <taxon>Negativicutes</taxon>
        <taxon>Veillonellales</taxon>
        <taxon>Veillonellaceae</taxon>
        <taxon>Veillonella</taxon>
    </lineage>
</organism>
<dbReference type="RefSeq" id="WP_016475819.1">
    <property type="nucleotide sequence ID" value="NZ_CABKSO010000001.1"/>
</dbReference>